<evidence type="ECO:0000313" key="1">
    <source>
        <dbReference type="EMBL" id="CDH43293.1"/>
    </source>
</evidence>
<comment type="caution">
    <text evidence="1">The sequence shown here is derived from an EMBL/GenBank/DDBJ whole genome shotgun (WGS) entry which is preliminary data.</text>
</comment>
<reference evidence="1 2" key="1">
    <citation type="journal article" date="2014" name="ISME J.">
        <title>Candidatus Competibacter-lineage genomes retrieved from metagenomes reveal functional metabolic diversity.</title>
        <authorList>
            <person name="McIlroy S.J."/>
            <person name="Albertsen M."/>
            <person name="Andresen E.K."/>
            <person name="Saunders A.M."/>
            <person name="Kristiansen R."/>
            <person name="Stokholm-Bjerregaard M."/>
            <person name="Nielsen K.L."/>
            <person name="Nielsen P.H."/>
        </authorList>
    </citation>
    <scope>NUCLEOTIDE SEQUENCE [LARGE SCALE GENOMIC DNA]</scope>
    <source>
        <strain evidence="1 2">Run_B_J11</strain>
    </source>
</reference>
<keyword evidence="2" id="KW-1185">Reference proteome</keyword>
<dbReference type="AlphaFoldDB" id="A0A7U7J2F7"/>
<sequence length="67" mass="7930">MTLHGRFTRILALALWHFRQCTLFPIRACRKAYNQASNSLLLQSIDLIAKFSVPSDWRDYCNRDRET</sequence>
<organism evidence="1 2">
    <name type="scientific">Candidatus Contendobacter odensis Run_B_J11</name>
    <dbReference type="NCBI Taxonomy" id="1400861"/>
    <lineage>
        <taxon>Bacteria</taxon>
        <taxon>Pseudomonadati</taxon>
        <taxon>Pseudomonadota</taxon>
        <taxon>Gammaproteobacteria</taxon>
        <taxon>Candidatus Competibacteraceae</taxon>
        <taxon>Candidatus Contendibacter</taxon>
    </lineage>
</organism>
<name>A0A7U7J2F7_9GAMM</name>
<gene>
    <name evidence="1" type="ORF">BN874_1140023</name>
</gene>
<accession>A0A7U7J2F7</accession>
<protein>
    <submittedName>
        <fullName evidence="1">Uncharacterized protein</fullName>
    </submittedName>
</protein>
<proteinExistence type="predicted"/>
<dbReference type="EMBL" id="CBTK010000018">
    <property type="protein sequence ID" value="CDH43293.1"/>
    <property type="molecule type" value="Genomic_DNA"/>
</dbReference>
<dbReference type="Proteomes" id="UP000019184">
    <property type="component" value="Unassembled WGS sequence"/>
</dbReference>
<evidence type="ECO:0000313" key="2">
    <source>
        <dbReference type="Proteomes" id="UP000019184"/>
    </source>
</evidence>